<dbReference type="HOGENOM" id="CLU_1870777_0_0_2"/>
<keyword evidence="1" id="KW-0472">Membrane</keyword>
<keyword evidence="3" id="KW-1185">Reference proteome</keyword>
<feature type="transmembrane region" description="Helical" evidence="1">
    <location>
        <begin position="102"/>
        <end position="125"/>
    </location>
</feature>
<dbReference type="OrthoDB" id="380720at2157"/>
<keyword evidence="1" id="KW-0812">Transmembrane</keyword>
<dbReference type="Proteomes" id="UP000007722">
    <property type="component" value="Chromosome"/>
</dbReference>
<gene>
    <name evidence="2" type="ordered locus">Mvol_0847</name>
</gene>
<name>D7DTP6_METV3</name>
<sequence length="136" mass="14779">MPADTMLGLGFLGMGVIAVFALAFVISFVLELINTCIGLKIVKIDSEFKEIAKVSLYKSLASAILNMFPMGFILALLAATYINKEFFKTDWKNGFIIELPLIIFGILLGIVLIILMVLGVGYLTLDPSSATVTQLN</sequence>
<dbReference type="InParanoid" id="D7DTP6"/>
<proteinExistence type="predicted"/>
<dbReference type="KEGG" id="mvo:Mvol_0847"/>
<feature type="transmembrane region" description="Helical" evidence="1">
    <location>
        <begin position="6"/>
        <end position="39"/>
    </location>
</feature>
<evidence type="ECO:0000313" key="3">
    <source>
        <dbReference type="Proteomes" id="UP000007722"/>
    </source>
</evidence>
<organism evidence="2 3">
    <name type="scientific">Methanococcus voltae (strain ATCC BAA-1334 / A3)</name>
    <dbReference type="NCBI Taxonomy" id="456320"/>
    <lineage>
        <taxon>Archaea</taxon>
        <taxon>Methanobacteriati</taxon>
        <taxon>Methanobacteriota</taxon>
        <taxon>Methanomada group</taxon>
        <taxon>Methanococci</taxon>
        <taxon>Methanococcales</taxon>
        <taxon>Methanococcaceae</taxon>
        <taxon>Methanococcus</taxon>
    </lineage>
</organism>
<dbReference type="STRING" id="456320.Mvol_0847"/>
<dbReference type="AlphaFoldDB" id="D7DTP6"/>
<reference evidence="2 3" key="1">
    <citation type="submission" date="2010-05" db="EMBL/GenBank/DDBJ databases">
        <title>Complete sequence of Methanococcus voltae A3.</title>
        <authorList>
            <consortium name="US DOE Joint Genome Institute"/>
            <person name="Lucas S."/>
            <person name="Copeland A."/>
            <person name="Lapidus A."/>
            <person name="Cheng J.-F."/>
            <person name="Bruce D."/>
            <person name="Goodwin L."/>
            <person name="Pitluck S."/>
            <person name="Lowry S."/>
            <person name="Clum A."/>
            <person name="Land M."/>
            <person name="Hauser L."/>
            <person name="Kyrpides N."/>
            <person name="Mikhailova N."/>
            <person name="Whitman W.B."/>
            <person name="Woyke T."/>
        </authorList>
    </citation>
    <scope>NUCLEOTIDE SEQUENCE [LARGE SCALE GENOMIC DNA]</scope>
    <source>
        <strain evidence="3">ATCC BAA-1334 / A3</strain>
    </source>
</reference>
<evidence type="ECO:0000256" key="1">
    <source>
        <dbReference type="SAM" id="Phobius"/>
    </source>
</evidence>
<keyword evidence="1" id="KW-1133">Transmembrane helix</keyword>
<evidence type="ECO:0000313" key="2">
    <source>
        <dbReference type="EMBL" id="ADI36506.1"/>
    </source>
</evidence>
<protein>
    <submittedName>
        <fullName evidence="2">Uncharacterized protein</fullName>
    </submittedName>
</protein>
<feature type="transmembrane region" description="Helical" evidence="1">
    <location>
        <begin position="60"/>
        <end position="82"/>
    </location>
</feature>
<accession>D7DTP6</accession>
<dbReference type="EMBL" id="CP002057">
    <property type="protein sequence ID" value="ADI36506.1"/>
    <property type="molecule type" value="Genomic_DNA"/>
</dbReference>